<name>A0A1W1YRF7_9FLAO</name>
<feature type="transmembrane region" description="Helical" evidence="1">
    <location>
        <begin position="149"/>
        <end position="170"/>
    </location>
</feature>
<keyword evidence="1" id="KW-0472">Membrane</keyword>
<dbReference type="EMBL" id="FWXO01000001">
    <property type="protein sequence ID" value="SMC38777.1"/>
    <property type="molecule type" value="Genomic_DNA"/>
</dbReference>
<keyword evidence="1" id="KW-1133">Transmembrane helix</keyword>
<feature type="transmembrane region" description="Helical" evidence="1">
    <location>
        <begin position="40"/>
        <end position="59"/>
    </location>
</feature>
<dbReference type="RefSeq" id="WP_143312465.1">
    <property type="nucleotide sequence ID" value="NZ_FWXO01000001.1"/>
</dbReference>
<dbReference type="Proteomes" id="UP000192360">
    <property type="component" value="Unassembled WGS sequence"/>
</dbReference>
<sequence>MKSFDEIQSQWNSQKSQVPAENGHELIIRKVNTIKKKQKLTNVILVITVIVLIFFFIYISAYNDLLVTFSLLLMIISLATRVALEMRSIKMLNNLNVSTTVENFKIRMINYYKTRVNTHLIWTPIIILLYSIGFILLLPAFKANLSSGFYNYIIVSALVMLLLLGMLIFTQIRKELAILRELKS</sequence>
<dbReference type="STRING" id="504486.SAMN05660703_0789"/>
<feature type="transmembrane region" description="Helical" evidence="1">
    <location>
        <begin position="116"/>
        <end position="137"/>
    </location>
</feature>
<reference evidence="3" key="1">
    <citation type="submission" date="2017-04" db="EMBL/GenBank/DDBJ databases">
        <authorList>
            <person name="Varghese N."/>
            <person name="Submissions S."/>
        </authorList>
    </citation>
    <scope>NUCLEOTIDE SEQUENCE [LARGE SCALE GENOMIC DNA]</scope>
    <source>
        <strain evidence="3">DSM 21164</strain>
    </source>
</reference>
<dbReference type="AlphaFoldDB" id="A0A1W1YRF7"/>
<protein>
    <submittedName>
        <fullName evidence="2">Uncharacterized protein</fullName>
    </submittedName>
</protein>
<evidence type="ECO:0000256" key="1">
    <source>
        <dbReference type="SAM" id="Phobius"/>
    </source>
</evidence>
<keyword evidence="1" id="KW-0812">Transmembrane</keyword>
<evidence type="ECO:0000313" key="2">
    <source>
        <dbReference type="EMBL" id="SMC38777.1"/>
    </source>
</evidence>
<gene>
    <name evidence="2" type="ORF">SAMN05660703_0789</name>
</gene>
<evidence type="ECO:0000313" key="3">
    <source>
        <dbReference type="Proteomes" id="UP000192360"/>
    </source>
</evidence>
<proteinExistence type="predicted"/>
<accession>A0A1W1YRF7</accession>
<dbReference type="OrthoDB" id="659392at2"/>
<keyword evidence="3" id="KW-1185">Reference proteome</keyword>
<organism evidence="2 3">
    <name type="scientific">Cellulophaga tyrosinoxydans</name>
    <dbReference type="NCBI Taxonomy" id="504486"/>
    <lineage>
        <taxon>Bacteria</taxon>
        <taxon>Pseudomonadati</taxon>
        <taxon>Bacteroidota</taxon>
        <taxon>Flavobacteriia</taxon>
        <taxon>Flavobacteriales</taxon>
        <taxon>Flavobacteriaceae</taxon>
        <taxon>Cellulophaga</taxon>
    </lineage>
</organism>
<feature type="transmembrane region" description="Helical" evidence="1">
    <location>
        <begin position="65"/>
        <end position="84"/>
    </location>
</feature>